<evidence type="ECO:0000313" key="3">
    <source>
        <dbReference type="EMBL" id="CAF3815012.1"/>
    </source>
</evidence>
<feature type="compositionally biased region" description="Basic residues" evidence="1">
    <location>
        <begin position="116"/>
        <end position="127"/>
    </location>
</feature>
<feature type="compositionally biased region" description="Basic and acidic residues" evidence="1">
    <location>
        <begin position="271"/>
        <end position="280"/>
    </location>
</feature>
<dbReference type="Proteomes" id="UP000663842">
    <property type="component" value="Unassembled WGS sequence"/>
</dbReference>
<feature type="compositionally biased region" description="Polar residues" evidence="1">
    <location>
        <begin position="281"/>
        <end position="291"/>
    </location>
</feature>
<feature type="compositionally biased region" description="Polar residues" evidence="1">
    <location>
        <begin position="96"/>
        <end position="115"/>
    </location>
</feature>
<dbReference type="Pfam" id="PF14652">
    <property type="entry name" value="DUF4457"/>
    <property type="match status" value="2"/>
</dbReference>
<evidence type="ECO:0000259" key="2">
    <source>
        <dbReference type="Pfam" id="PF14652"/>
    </source>
</evidence>
<feature type="domain" description="KATNIP" evidence="2">
    <location>
        <begin position="606"/>
        <end position="922"/>
    </location>
</feature>
<feature type="region of interest" description="Disordered" evidence="1">
    <location>
        <begin position="75"/>
        <end position="131"/>
    </location>
</feature>
<dbReference type="InterPro" id="IPR027859">
    <property type="entry name" value="KATNIP_dom"/>
</dbReference>
<organism evidence="3 4">
    <name type="scientific">Rotaria magnacalcarata</name>
    <dbReference type="NCBI Taxonomy" id="392030"/>
    <lineage>
        <taxon>Eukaryota</taxon>
        <taxon>Metazoa</taxon>
        <taxon>Spiralia</taxon>
        <taxon>Gnathifera</taxon>
        <taxon>Rotifera</taxon>
        <taxon>Eurotatoria</taxon>
        <taxon>Bdelloidea</taxon>
        <taxon>Philodinida</taxon>
        <taxon>Philodinidae</taxon>
        <taxon>Rotaria</taxon>
    </lineage>
</organism>
<feature type="region of interest" description="Disordered" evidence="1">
    <location>
        <begin position="1"/>
        <end position="33"/>
    </location>
</feature>
<feature type="region of interest" description="Disordered" evidence="1">
    <location>
        <begin position="759"/>
        <end position="780"/>
    </location>
</feature>
<proteinExistence type="predicted"/>
<feature type="region of interest" description="Disordered" evidence="1">
    <location>
        <begin position="957"/>
        <end position="992"/>
    </location>
</feature>
<accession>A0A819C974</accession>
<dbReference type="InterPro" id="IPR026704">
    <property type="entry name" value="KATNIP"/>
</dbReference>
<feature type="region of interest" description="Disordered" evidence="1">
    <location>
        <begin position="271"/>
        <end position="305"/>
    </location>
</feature>
<feature type="compositionally biased region" description="Polar residues" evidence="1">
    <location>
        <begin position="980"/>
        <end position="992"/>
    </location>
</feature>
<feature type="domain" description="KATNIP" evidence="2">
    <location>
        <begin position="380"/>
        <end position="544"/>
    </location>
</feature>
<feature type="region of interest" description="Disordered" evidence="1">
    <location>
        <begin position="189"/>
        <end position="219"/>
    </location>
</feature>
<comment type="caution">
    <text evidence="3">The sequence shown here is derived from an EMBL/GenBank/DDBJ whole genome shotgun (WGS) entry which is preliminary data.</text>
</comment>
<dbReference type="AlphaFoldDB" id="A0A819C974"/>
<feature type="compositionally biased region" description="Basic and acidic residues" evidence="1">
    <location>
        <begin position="759"/>
        <end position="770"/>
    </location>
</feature>
<evidence type="ECO:0000256" key="1">
    <source>
        <dbReference type="SAM" id="MobiDB-lite"/>
    </source>
</evidence>
<reference evidence="3" key="1">
    <citation type="submission" date="2021-02" db="EMBL/GenBank/DDBJ databases">
        <authorList>
            <person name="Nowell W R."/>
        </authorList>
    </citation>
    <scope>NUCLEOTIDE SEQUENCE</scope>
</reference>
<feature type="compositionally biased region" description="Basic and acidic residues" evidence="1">
    <location>
        <begin position="964"/>
        <end position="979"/>
    </location>
</feature>
<name>A0A819C974_9BILA</name>
<sequence length="992" mass="113138">MTENNIEPSDPLRQTFRSQSAVPRPRTTARSKYYDYLKKLQEKNKISKEYRDQHKSNDDYLKQRESGFQLYVNGVHNAPPRRASSAMRKRIDDSSNRTQTPAPFLSNFTSPTLSKTPHRSSSRRRHWTSTAQTTIKTDEGSILADINSQQKNEFDASQRQFPVTNNQITYRLKSSVSVDQSWMPDWFRNNNKSPVKSNEDESLSLSLDDIPTGTRQQTYRLPTAVGARLAGGDLMKNSSTHATGQRLYTSGASKTIDSLDLENFLQPKEIHIGSDSKDQKTSQPQQSSNKRNPFRDNASNDRPADWLERSITQIDLFSRRHRGMLESIIQQIFKSIHALLFSLDEQADEYLPSGAAKPDNENDEEQFSIPELPHGEQLVFNLKTTWGDRHYVGLNGIEMFSAEGHPIVIKKITADPPDINILPEYGNDPRVVKNLIDGVNKTRDDIHMWLAPFTTGKNHFIYITFEHPSSIAMIRIWNYNKNRIHSARGAKDVDILLDGRVIFKGEISQACGNIIATNDPSSYGETILFTTDDHILEKISAYDEMYVDQETTQDDDENMKTATNQSIMEGTDVRPMTRAMLRRPFTAMRSSASNQVAEFYGKKLILTITETWGYEDFCGLTGVEVVDVNDADCVIHSFDARPRDVTVLPDCKNDVQTLDKLFDGENLTCDDNHMWLCPFNKKDKVRIIITLSVSKKLHGLRIWNYNRSSEDTYRGVKRLHVQLNDKIISPRQGFLLRRAPGHCYFDFVQEIVFAHGKAMSEDDQRRKQNKETSVSNRDGASDISMPNGFIYEFQLHSTHGDAYYIGLNGLEFYDENGEQIGLVEQNIAACPHSVNTLNPGTDDDVRTPDKLIDGENNDADGTHSWVAPILPNVINRVFVIFDRPTSVSMIKIWNYAKTSDRGVREFSLLVDDLLVWTGILDRMSDNEKRKQQIPFNTILFSDETMLTDHEKQTVLENKSSFDNATDHISNKHEAVDYSKRPTTSVPRTQKKR</sequence>
<dbReference type="EMBL" id="CAJOBF010000421">
    <property type="protein sequence ID" value="CAF3815012.1"/>
    <property type="molecule type" value="Genomic_DNA"/>
</dbReference>
<evidence type="ECO:0000313" key="4">
    <source>
        <dbReference type="Proteomes" id="UP000663842"/>
    </source>
</evidence>
<protein>
    <recommendedName>
        <fullName evidence="2">KATNIP domain-containing protein</fullName>
    </recommendedName>
</protein>
<dbReference type="PANTHER" id="PTHR21534">
    <property type="entry name" value="KATANIN-INTERACTING PROTEIN"/>
    <property type="match status" value="1"/>
</dbReference>
<gene>
    <name evidence="3" type="ORF">UXM345_LOCUS5617</name>
</gene>
<dbReference type="PANTHER" id="PTHR21534:SF0">
    <property type="entry name" value="KATANIN-INTERACTING PROTEIN"/>
    <property type="match status" value="1"/>
</dbReference>